<dbReference type="Proteomes" id="UP000234653">
    <property type="component" value="Chromosome"/>
</dbReference>
<reference evidence="1 2" key="1">
    <citation type="submission" date="2016-12" db="EMBL/GenBank/DDBJ databases">
        <title>The whole genome sequencing and assembly of Lactobacillus alimentarius DSM 20249T strain.</title>
        <authorList>
            <person name="Lee Y.-J."/>
            <person name="Yi H."/>
            <person name="Bahn Y.-S."/>
            <person name="Kim J.F."/>
            <person name="Lee D.-W."/>
        </authorList>
    </citation>
    <scope>NUCLEOTIDE SEQUENCE [LARGE SCALE GENOMIC DNA]</scope>
    <source>
        <strain evidence="1 2">DSM 20249</strain>
    </source>
</reference>
<gene>
    <name evidence="1" type="ORF">LA20249_10115</name>
</gene>
<dbReference type="KEGG" id="lali:LA20249_10115"/>
<keyword evidence="2" id="KW-1185">Reference proteome</keyword>
<accession>A0A2K9HMR4</accession>
<evidence type="ECO:0000313" key="2">
    <source>
        <dbReference type="Proteomes" id="UP000234653"/>
    </source>
</evidence>
<dbReference type="OrthoDB" id="2162219at2"/>
<proteinExistence type="predicted"/>
<name>A0A2K9HMR4_9LACO</name>
<protein>
    <submittedName>
        <fullName evidence="1">Uncharacterized protein</fullName>
    </submittedName>
</protein>
<dbReference type="STRING" id="1423720.FC67_GL000052"/>
<evidence type="ECO:0000313" key="1">
    <source>
        <dbReference type="EMBL" id="AUI72515.1"/>
    </source>
</evidence>
<dbReference type="RefSeq" id="WP_057737601.1">
    <property type="nucleotide sequence ID" value="NZ_AZDQ01000006.1"/>
</dbReference>
<dbReference type="AlphaFoldDB" id="A0A2K9HMR4"/>
<dbReference type="EMBL" id="CP018867">
    <property type="protein sequence ID" value="AUI72515.1"/>
    <property type="molecule type" value="Genomic_DNA"/>
</dbReference>
<sequence>MIVPMEISKIVLLESNLQPFHSVEKFAVDNQIIALFDVSKNNVEGNSIVFHEKYGIFTDARSTKQIMNELYEVNGWGFAMAKFLMNYFGITHHTPFINNCFAYMPMTGASRRNTDWIAIHFIELYQIETKRILFITKQGNKIWLEFPRGDFEKRIHDVCLLIQASIKVFEVFLKQGGCQLHYPPEQLFLIYSKCRCKAYNKLRLLEDLEMVCRLIIKFLLDNQGIESLGKEETEKFYLQNLERTKKLY</sequence>
<organism evidence="1 2">
    <name type="scientific">Companilactobacillus alimentarius DSM 20249</name>
    <dbReference type="NCBI Taxonomy" id="1423720"/>
    <lineage>
        <taxon>Bacteria</taxon>
        <taxon>Bacillati</taxon>
        <taxon>Bacillota</taxon>
        <taxon>Bacilli</taxon>
        <taxon>Lactobacillales</taxon>
        <taxon>Lactobacillaceae</taxon>
        <taxon>Companilactobacillus</taxon>
    </lineage>
</organism>